<evidence type="ECO:0000256" key="2">
    <source>
        <dbReference type="ARBA" id="ARBA00022741"/>
    </source>
</evidence>
<dbReference type="InterPro" id="IPR036117">
    <property type="entry name" value="DhaL_dom_sf"/>
</dbReference>
<keyword evidence="2" id="KW-0547">Nucleotide-binding</keyword>
<evidence type="ECO:0000313" key="8">
    <source>
        <dbReference type="Proteomes" id="UP000758701"/>
    </source>
</evidence>
<feature type="domain" description="DhaK" evidence="6">
    <location>
        <begin position="1"/>
        <end position="81"/>
    </location>
</feature>
<gene>
    <name evidence="7" type="ORF">KVH32_34710</name>
</gene>
<dbReference type="Gene3D" id="3.30.1180.20">
    <property type="entry name" value="Dihydroxyacetone kinase, domain 2"/>
    <property type="match status" value="1"/>
</dbReference>
<name>A0ABS7WE86_STROV</name>
<dbReference type="Gene3D" id="1.25.40.340">
    <property type="match status" value="1"/>
</dbReference>
<dbReference type="InterPro" id="IPR004006">
    <property type="entry name" value="DhaK_dom"/>
</dbReference>
<comment type="caution">
    <text evidence="7">The sequence shown here is derived from an EMBL/GenBank/DDBJ whole genome shotgun (WGS) entry which is preliminary data.</text>
</comment>
<protein>
    <submittedName>
        <fullName evidence="7">DAK2 domain-containing protein</fullName>
    </submittedName>
</protein>
<evidence type="ECO:0000256" key="4">
    <source>
        <dbReference type="ARBA" id="ARBA00022840"/>
    </source>
</evidence>
<keyword evidence="8" id="KW-1185">Reference proteome</keyword>
<dbReference type="InterPro" id="IPR004007">
    <property type="entry name" value="DhaL_dom"/>
</dbReference>
<keyword evidence="1" id="KW-0808">Transferase</keyword>
<dbReference type="RefSeq" id="WP_224310434.1">
    <property type="nucleotide sequence ID" value="NZ_JAHSST010000031.1"/>
</dbReference>
<dbReference type="SMART" id="SM01120">
    <property type="entry name" value="Dak2"/>
    <property type="match status" value="1"/>
</dbReference>
<proteinExistence type="predicted"/>
<evidence type="ECO:0000259" key="5">
    <source>
        <dbReference type="PROSITE" id="PS51480"/>
    </source>
</evidence>
<dbReference type="EMBL" id="JAHSTP010000025">
    <property type="protein sequence ID" value="MBZ6156271.1"/>
    <property type="molecule type" value="Genomic_DNA"/>
</dbReference>
<keyword evidence="4" id="KW-0067">ATP-binding</keyword>
<dbReference type="PROSITE" id="PS51481">
    <property type="entry name" value="DHAK"/>
    <property type="match status" value="1"/>
</dbReference>
<dbReference type="SUPFAM" id="SSF82549">
    <property type="entry name" value="DAK1/DegV-like"/>
    <property type="match status" value="1"/>
</dbReference>
<dbReference type="PROSITE" id="PS51480">
    <property type="entry name" value="DHAL"/>
    <property type="match status" value="1"/>
</dbReference>
<dbReference type="PANTHER" id="PTHR28629:SF4">
    <property type="entry name" value="TRIOKINASE_FMN CYCLASE"/>
    <property type="match status" value="1"/>
</dbReference>
<sequence length="323" mass="32872">MGATASKTPPGGFGTSSLELLGIADAASHELTARGEHVCAVLTGSHATALDMAGFSLTLTALRPDWLELWQAPAHTPLTEWPQLAAEPEPITARTVAETAAAPGSSTCLDRFTTIVGRVRDDLTHLDQLSGDGDFGANLSRGLLRARMRAQQTGGDGFTAAAEVFLDQVGGTSGPLFGLLFQHLGAVTTACPDGRRPAVPALAKALAQGTAAIRRVGGAGPGDRTLVDALLPAVAVLRGAGPDSETAVTDAALAAISGARRTDRMLGARGRSSYVGDKVLGVPDPGAIGVALLLVALSDIWEPQTAARLPAPGYIVQPSPAGT</sequence>
<dbReference type="Pfam" id="PF02734">
    <property type="entry name" value="Dak2"/>
    <property type="match status" value="1"/>
</dbReference>
<organism evidence="7 8">
    <name type="scientific">Streptomyces olivaceus</name>
    <dbReference type="NCBI Taxonomy" id="47716"/>
    <lineage>
        <taxon>Bacteria</taxon>
        <taxon>Bacillati</taxon>
        <taxon>Actinomycetota</taxon>
        <taxon>Actinomycetes</taxon>
        <taxon>Kitasatosporales</taxon>
        <taxon>Streptomycetaceae</taxon>
        <taxon>Streptomyces</taxon>
    </lineage>
</organism>
<dbReference type="SUPFAM" id="SSF101473">
    <property type="entry name" value="DhaL-like"/>
    <property type="match status" value="1"/>
</dbReference>
<evidence type="ECO:0000259" key="6">
    <source>
        <dbReference type="PROSITE" id="PS51481"/>
    </source>
</evidence>
<keyword evidence="3" id="KW-0418">Kinase</keyword>
<feature type="domain" description="DhaL" evidence="5">
    <location>
        <begin position="103"/>
        <end position="299"/>
    </location>
</feature>
<reference evidence="7 8" key="1">
    <citation type="submission" date="2021-06" db="EMBL/GenBank/DDBJ databases">
        <title>Ecological speciation of a Streptomyces species isolated from different habitats and geographic origins.</title>
        <authorList>
            <person name="Wang J."/>
        </authorList>
    </citation>
    <scope>NUCLEOTIDE SEQUENCE [LARGE SCALE GENOMIC DNA]</scope>
    <source>
        <strain evidence="7 8">FXJ8.012</strain>
    </source>
</reference>
<dbReference type="InterPro" id="IPR050861">
    <property type="entry name" value="Dihydroxyacetone_Kinase"/>
</dbReference>
<evidence type="ECO:0000256" key="1">
    <source>
        <dbReference type="ARBA" id="ARBA00022679"/>
    </source>
</evidence>
<evidence type="ECO:0000313" key="7">
    <source>
        <dbReference type="EMBL" id="MBZ6156271.1"/>
    </source>
</evidence>
<evidence type="ECO:0000256" key="3">
    <source>
        <dbReference type="ARBA" id="ARBA00022777"/>
    </source>
</evidence>
<accession>A0ABS7WE86</accession>
<dbReference type="PANTHER" id="PTHR28629">
    <property type="entry name" value="TRIOKINASE/FMN CYCLASE"/>
    <property type="match status" value="1"/>
</dbReference>
<dbReference type="Pfam" id="PF02733">
    <property type="entry name" value="Dak1"/>
    <property type="match status" value="1"/>
</dbReference>
<dbReference type="Proteomes" id="UP000758701">
    <property type="component" value="Unassembled WGS sequence"/>
</dbReference>